<dbReference type="Proteomes" id="UP000797356">
    <property type="component" value="Chromosome 7"/>
</dbReference>
<dbReference type="InterPro" id="IPR036047">
    <property type="entry name" value="F-box-like_dom_sf"/>
</dbReference>
<dbReference type="Pfam" id="PF00646">
    <property type="entry name" value="F-box"/>
    <property type="match status" value="1"/>
</dbReference>
<protein>
    <submittedName>
        <fullName evidence="3">F-box protein</fullName>
    </submittedName>
</protein>
<gene>
    <name evidence="3" type="ORF">COCNU_07G015430</name>
</gene>
<dbReference type="CDD" id="cd22157">
    <property type="entry name" value="F-box_AtFBW1-like"/>
    <property type="match status" value="1"/>
</dbReference>
<dbReference type="SUPFAM" id="SSF81383">
    <property type="entry name" value="F-box domain"/>
    <property type="match status" value="1"/>
</dbReference>
<dbReference type="EMBL" id="CM017878">
    <property type="protein sequence ID" value="KAG1355431.1"/>
    <property type="molecule type" value="Genomic_DNA"/>
</dbReference>
<dbReference type="Gene3D" id="1.20.1280.50">
    <property type="match status" value="1"/>
</dbReference>
<dbReference type="InterPro" id="IPR050796">
    <property type="entry name" value="SCF_F-box_component"/>
</dbReference>
<dbReference type="PANTHER" id="PTHR31672:SF13">
    <property type="entry name" value="F-BOX PROTEIN CPR30-LIKE"/>
    <property type="match status" value="1"/>
</dbReference>
<keyword evidence="1" id="KW-0812">Transmembrane</keyword>
<accession>A0A8K0N5Q4</accession>
<reference evidence="3" key="2">
    <citation type="submission" date="2019-07" db="EMBL/GenBank/DDBJ databases">
        <authorList>
            <person name="Yang Y."/>
            <person name="Bocs S."/>
            <person name="Baudouin L."/>
        </authorList>
    </citation>
    <scope>NUCLEOTIDE SEQUENCE</scope>
    <source>
        <tissue evidence="3">Spear leaf of Hainan Tall coconut</tissue>
    </source>
</reference>
<dbReference type="OrthoDB" id="692435at2759"/>
<feature type="domain" description="F-box" evidence="2">
    <location>
        <begin position="47"/>
        <end position="93"/>
    </location>
</feature>
<dbReference type="InterPro" id="IPR013187">
    <property type="entry name" value="F-box-assoc_dom_typ3"/>
</dbReference>
<evidence type="ECO:0000259" key="2">
    <source>
        <dbReference type="PROSITE" id="PS50181"/>
    </source>
</evidence>
<keyword evidence="1" id="KW-1133">Transmembrane helix</keyword>
<dbReference type="Pfam" id="PF08268">
    <property type="entry name" value="FBA_3"/>
    <property type="match status" value="1"/>
</dbReference>
<dbReference type="NCBIfam" id="TIGR01640">
    <property type="entry name" value="F_box_assoc_1"/>
    <property type="match status" value="1"/>
</dbReference>
<keyword evidence="4" id="KW-1185">Reference proteome</keyword>
<evidence type="ECO:0000256" key="1">
    <source>
        <dbReference type="SAM" id="Phobius"/>
    </source>
</evidence>
<organism evidence="3 4">
    <name type="scientific">Cocos nucifera</name>
    <name type="common">Coconut palm</name>
    <dbReference type="NCBI Taxonomy" id="13894"/>
    <lineage>
        <taxon>Eukaryota</taxon>
        <taxon>Viridiplantae</taxon>
        <taxon>Streptophyta</taxon>
        <taxon>Embryophyta</taxon>
        <taxon>Tracheophyta</taxon>
        <taxon>Spermatophyta</taxon>
        <taxon>Magnoliopsida</taxon>
        <taxon>Liliopsida</taxon>
        <taxon>Arecaceae</taxon>
        <taxon>Arecoideae</taxon>
        <taxon>Cocoseae</taxon>
        <taxon>Attaleinae</taxon>
        <taxon>Cocos</taxon>
    </lineage>
</organism>
<dbReference type="PANTHER" id="PTHR31672">
    <property type="entry name" value="BNACNNG10540D PROTEIN"/>
    <property type="match status" value="1"/>
</dbReference>
<dbReference type="PROSITE" id="PS50181">
    <property type="entry name" value="FBOX"/>
    <property type="match status" value="1"/>
</dbReference>
<evidence type="ECO:0000313" key="3">
    <source>
        <dbReference type="EMBL" id="KAG1355431.1"/>
    </source>
</evidence>
<dbReference type="SMART" id="SM00256">
    <property type="entry name" value="FBOX"/>
    <property type="match status" value="1"/>
</dbReference>
<keyword evidence="1" id="KW-0472">Membrane</keyword>
<dbReference type="AlphaFoldDB" id="A0A8K0N5Q4"/>
<evidence type="ECO:0000313" key="4">
    <source>
        <dbReference type="Proteomes" id="UP000797356"/>
    </source>
</evidence>
<sequence>MSRELHPNEYFFLFFFFFFFTSFLIFAAVHHRDWGRGRSLPETREMKRKRAYIPDEIIFDILLRLPVKSIIRFKSVCKSWSSLTSDPSFLQAHARRSTPAVIITEYRTTSDSPNFTLHPVLRSEDGSSGSRITIKAARILPLTLESVSFSLRASCDGLLCLRKVAPFSPPSCDYVCNSLTKEWFELPKSSLRCATICAFYYQPAMKEYRLLRHLLFAGDAGYQILTIGANEWRQIRCTFDGTPSHSLLSHVRKGPPPCCLEPPVSMHRKLHWFSMDSPATTDGLIMVFDINHEKFGQLSVPNICRGQTHVLELEGKLGLSVVASAMEMDLWILEDYEKEVWFKKYRINVQGIGGMPKGIRSKFFRPLVVSDAGEAVVSFYGDLVLYDLKRHTCFQIEGINDVLGDFYFLYKESFVRHDFFKMGHQDHVVFPTAAISS</sequence>
<dbReference type="InterPro" id="IPR017451">
    <property type="entry name" value="F-box-assoc_interact_dom"/>
</dbReference>
<reference evidence="3" key="1">
    <citation type="journal article" date="2017" name="Gigascience">
        <title>The genome draft of coconut (Cocos nucifera).</title>
        <authorList>
            <person name="Xiao Y."/>
            <person name="Xu P."/>
            <person name="Fan H."/>
            <person name="Baudouin L."/>
            <person name="Xia W."/>
            <person name="Bocs S."/>
            <person name="Xu J."/>
            <person name="Li Q."/>
            <person name="Guo A."/>
            <person name="Zhou L."/>
            <person name="Li J."/>
            <person name="Wu Y."/>
            <person name="Ma Z."/>
            <person name="Armero A."/>
            <person name="Issali A.E."/>
            <person name="Liu N."/>
            <person name="Peng M."/>
            <person name="Yang Y."/>
        </authorList>
    </citation>
    <scope>NUCLEOTIDE SEQUENCE</scope>
    <source>
        <tissue evidence="3">Spear leaf of Hainan Tall coconut</tissue>
    </source>
</reference>
<feature type="transmembrane region" description="Helical" evidence="1">
    <location>
        <begin position="12"/>
        <end position="29"/>
    </location>
</feature>
<dbReference type="InterPro" id="IPR001810">
    <property type="entry name" value="F-box_dom"/>
</dbReference>
<name>A0A8K0N5Q4_COCNU</name>
<comment type="caution">
    <text evidence="3">The sequence shown here is derived from an EMBL/GenBank/DDBJ whole genome shotgun (WGS) entry which is preliminary data.</text>
</comment>
<proteinExistence type="predicted"/>